<keyword evidence="4" id="KW-1185">Reference proteome</keyword>
<feature type="domain" description="Thioredoxin-like fold" evidence="2">
    <location>
        <begin position="7"/>
        <end position="171"/>
    </location>
</feature>
<dbReference type="EMBL" id="LPWD01000356">
    <property type="protein sequence ID" value="ODS02265.1"/>
    <property type="molecule type" value="Genomic_DNA"/>
</dbReference>
<dbReference type="Proteomes" id="UP000095042">
    <property type="component" value="Unassembled WGS sequence"/>
</dbReference>
<organism evidence="3 4">
    <name type="scientific">Methyloceanibacter marginalis</name>
    <dbReference type="NCBI Taxonomy" id="1774971"/>
    <lineage>
        <taxon>Bacteria</taxon>
        <taxon>Pseudomonadati</taxon>
        <taxon>Pseudomonadota</taxon>
        <taxon>Alphaproteobacteria</taxon>
        <taxon>Hyphomicrobiales</taxon>
        <taxon>Hyphomicrobiaceae</taxon>
        <taxon>Methyloceanibacter</taxon>
    </lineage>
</organism>
<dbReference type="AlphaFoldDB" id="A0A1E3W8X2"/>
<sequence>MEEGPLEDIVMGDPDAPNVIVEYASMTCPHCANFYTNVFPDVKEKYIDTGKARFVFREFPLDGLAIAASMLARCVEDDRFYPLIDGLFETQETWALPGEDGKQKLLLIAKQAGFSQEAFDKCLADKELFDKIVAVRKKAHEEYGVDSTPSFFVNGKRLEGIAFENFENAIDGPADTPPSG</sequence>
<gene>
    <name evidence="3" type="ORF">AUC71_16265</name>
</gene>
<protein>
    <recommendedName>
        <fullName evidence="2">Thioredoxin-like fold domain-containing protein</fullName>
    </recommendedName>
</protein>
<evidence type="ECO:0000259" key="2">
    <source>
        <dbReference type="Pfam" id="PF13462"/>
    </source>
</evidence>
<evidence type="ECO:0000256" key="1">
    <source>
        <dbReference type="ARBA" id="ARBA00005791"/>
    </source>
</evidence>
<dbReference type="PANTHER" id="PTHR13887">
    <property type="entry name" value="GLUTATHIONE S-TRANSFERASE KAPPA"/>
    <property type="match status" value="1"/>
</dbReference>
<evidence type="ECO:0000313" key="4">
    <source>
        <dbReference type="Proteomes" id="UP000095042"/>
    </source>
</evidence>
<dbReference type="InterPro" id="IPR012336">
    <property type="entry name" value="Thioredoxin-like_fold"/>
</dbReference>
<name>A0A1E3W8X2_9HYPH</name>
<evidence type="ECO:0000313" key="3">
    <source>
        <dbReference type="EMBL" id="ODS02265.1"/>
    </source>
</evidence>
<comment type="caution">
    <text evidence="3">The sequence shown here is derived from an EMBL/GenBank/DDBJ whole genome shotgun (WGS) entry which is preliminary data.</text>
</comment>
<proteinExistence type="inferred from homology"/>
<dbReference type="SUPFAM" id="SSF52833">
    <property type="entry name" value="Thioredoxin-like"/>
    <property type="match status" value="1"/>
</dbReference>
<dbReference type="Pfam" id="PF13462">
    <property type="entry name" value="Thioredoxin_4"/>
    <property type="match status" value="1"/>
</dbReference>
<dbReference type="OrthoDB" id="8478320at2"/>
<accession>A0A1E3W8X2</accession>
<dbReference type="Gene3D" id="3.40.30.10">
    <property type="entry name" value="Glutaredoxin"/>
    <property type="match status" value="1"/>
</dbReference>
<dbReference type="PANTHER" id="PTHR13887:SF56">
    <property type="entry name" value="THIOREDOXIN-LIKE REDUCTASE RV2466C"/>
    <property type="match status" value="1"/>
</dbReference>
<dbReference type="RefSeq" id="WP_069624552.1">
    <property type="nucleotide sequence ID" value="NZ_LPWD01000356.1"/>
</dbReference>
<dbReference type="InterPro" id="IPR036249">
    <property type="entry name" value="Thioredoxin-like_sf"/>
</dbReference>
<comment type="similarity">
    <text evidence="1">Belongs to the thioredoxin family. DsbA subfamily.</text>
</comment>
<reference evidence="3 4" key="1">
    <citation type="journal article" date="2016" name="Environ. Microbiol.">
        <title>New Methyloceanibacter diversity from North Sea sediments includes methanotroph containing solely the soluble methane monooxygenase.</title>
        <authorList>
            <person name="Vekeman B."/>
            <person name="Kerckhof F.M."/>
            <person name="Cremers G."/>
            <person name="de Vos P."/>
            <person name="Vandamme P."/>
            <person name="Boon N."/>
            <person name="Op den Camp H.J."/>
            <person name="Heylen K."/>
        </authorList>
    </citation>
    <scope>NUCLEOTIDE SEQUENCE [LARGE SCALE GENOMIC DNA]</scope>
    <source>
        <strain evidence="3 4">R-67177</strain>
    </source>
</reference>
<dbReference type="CDD" id="cd02972">
    <property type="entry name" value="DsbA_family"/>
    <property type="match status" value="1"/>
</dbReference>